<dbReference type="Gene3D" id="3.30.572.10">
    <property type="entry name" value="Thymidylate synthase/dCMP hydroxymethylase domain"/>
    <property type="match status" value="1"/>
</dbReference>
<dbReference type="GO" id="GO:0005829">
    <property type="term" value="C:cytosol"/>
    <property type="evidence" value="ECO:0007669"/>
    <property type="project" value="TreeGrafter"/>
</dbReference>
<dbReference type="PANTHER" id="PTHR11548">
    <property type="entry name" value="THYMIDYLATE SYNTHASE 1"/>
    <property type="match status" value="1"/>
</dbReference>
<dbReference type="InterPro" id="IPR036926">
    <property type="entry name" value="Thymidate_synth/dCMP_Mease_sf"/>
</dbReference>
<comment type="caution">
    <text evidence="4">The sequence shown here is derived from an EMBL/GenBank/DDBJ whole genome shotgun (WGS) entry which is preliminary data.</text>
</comment>
<name>A0A0F9SJU3_9ZZZZ</name>
<dbReference type="AlphaFoldDB" id="A0A0F9SJU3"/>
<dbReference type="Pfam" id="PF00303">
    <property type="entry name" value="Thymidylat_synt"/>
    <property type="match status" value="1"/>
</dbReference>
<accession>A0A0F9SJU3</accession>
<reference evidence="4" key="1">
    <citation type="journal article" date="2015" name="Nature">
        <title>Complex archaea that bridge the gap between prokaryotes and eukaryotes.</title>
        <authorList>
            <person name="Spang A."/>
            <person name="Saw J.H."/>
            <person name="Jorgensen S.L."/>
            <person name="Zaremba-Niedzwiedzka K."/>
            <person name="Martijn J."/>
            <person name="Lind A.E."/>
            <person name="van Eijk R."/>
            <person name="Schleper C."/>
            <person name="Guy L."/>
            <person name="Ettema T.J."/>
        </authorList>
    </citation>
    <scope>NUCLEOTIDE SEQUENCE</scope>
</reference>
<dbReference type="PANTHER" id="PTHR11548:SF1">
    <property type="entry name" value="THYMIDYLATE SYNTHASE 1"/>
    <property type="match status" value="1"/>
</dbReference>
<dbReference type="GO" id="GO:0004799">
    <property type="term" value="F:thymidylate synthase activity"/>
    <property type="evidence" value="ECO:0007669"/>
    <property type="project" value="TreeGrafter"/>
</dbReference>
<evidence type="ECO:0000256" key="2">
    <source>
        <dbReference type="ARBA" id="ARBA00022679"/>
    </source>
</evidence>
<feature type="domain" description="Thymidylate synthase/dCMP hydroxymethylase" evidence="3">
    <location>
        <begin position="136"/>
        <end position="216"/>
    </location>
</feature>
<organism evidence="4">
    <name type="scientific">marine sediment metagenome</name>
    <dbReference type="NCBI Taxonomy" id="412755"/>
    <lineage>
        <taxon>unclassified sequences</taxon>
        <taxon>metagenomes</taxon>
        <taxon>ecological metagenomes</taxon>
    </lineage>
</organism>
<evidence type="ECO:0000256" key="1">
    <source>
        <dbReference type="ARBA" id="ARBA00022603"/>
    </source>
</evidence>
<evidence type="ECO:0000313" key="4">
    <source>
        <dbReference type="EMBL" id="KKN62602.1"/>
    </source>
</evidence>
<dbReference type="InterPro" id="IPR023451">
    <property type="entry name" value="Thymidate_synth/dCMP_Mease_dom"/>
</dbReference>
<dbReference type="GO" id="GO:0032259">
    <property type="term" value="P:methylation"/>
    <property type="evidence" value="ECO:0007669"/>
    <property type="project" value="UniProtKB-KW"/>
</dbReference>
<sequence length="220" mass="25271">MDLVQVEARDLPEAWYLCIRECMDRGHIYTIDRGSHQGRQRKEIESITLLVKFPGSRPIVPVVAPGVPPPSTQEYVEQYLPYLLTGHKQVGEQYTYGEDIEHQLPELIRMYREDGFGTNQACLAVGNKESIFLPDPQCLRVIDTRVRNNKLDFYVYFRSWDLWAGLPSNLAAIQILKEYIASEIGAEDGELVAYSKGLHLYDHHWDVANIALHRNTLREG</sequence>
<protein>
    <recommendedName>
        <fullName evidence="3">Thymidylate synthase/dCMP hydroxymethylase domain-containing protein</fullName>
    </recommendedName>
</protein>
<dbReference type="SUPFAM" id="SSF55831">
    <property type="entry name" value="Thymidylate synthase/dCMP hydroxymethylase"/>
    <property type="match status" value="1"/>
</dbReference>
<dbReference type="EMBL" id="LAZR01000618">
    <property type="protein sequence ID" value="KKN62602.1"/>
    <property type="molecule type" value="Genomic_DNA"/>
</dbReference>
<dbReference type="InterPro" id="IPR045097">
    <property type="entry name" value="Thymidate_synth/dCMP_Mease"/>
</dbReference>
<gene>
    <name evidence="4" type="ORF">LCGC14_0510130</name>
</gene>
<dbReference type="GO" id="GO:0006231">
    <property type="term" value="P:dTMP biosynthetic process"/>
    <property type="evidence" value="ECO:0007669"/>
    <property type="project" value="TreeGrafter"/>
</dbReference>
<keyword evidence="1" id="KW-0489">Methyltransferase</keyword>
<proteinExistence type="predicted"/>
<keyword evidence="2" id="KW-0808">Transferase</keyword>
<evidence type="ECO:0000259" key="3">
    <source>
        <dbReference type="Pfam" id="PF00303"/>
    </source>
</evidence>